<dbReference type="RefSeq" id="WP_148565763.1">
    <property type="nucleotide sequence ID" value="NZ_RXYA01000002.1"/>
</dbReference>
<name>A0A923KWL8_9FIRM</name>
<dbReference type="GO" id="GO:0004888">
    <property type="term" value="F:transmembrane signaling receptor activity"/>
    <property type="evidence" value="ECO:0007669"/>
    <property type="project" value="TreeGrafter"/>
</dbReference>
<dbReference type="SUPFAM" id="SSF158472">
    <property type="entry name" value="HAMP domain-like"/>
    <property type="match status" value="1"/>
</dbReference>
<dbReference type="SUPFAM" id="SSF58104">
    <property type="entry name" value="Methyl-accepting chemotaxis protein (MCP) signaling domain"/>
    <property type="match status" value="1"/>
</dbReference>
<evidence type="ECO:0000313" key="7">
    <source>
        <dbReference type="EMBL" id="MBC3887376.1"/>
    </source>
</evidence>
<dbReference type="PROSITE" id="PS50885">
    <property type="entry name" value="HAMP"/>
    <property type="match status" value="1"/>
</dbReference>
<dbReference type="CDD" id="cd11386">
    <property type="entry name" value="MCP_signal"/>
    <property type="match status" value="1"/>
</dbReference>
<feature type="transmembrane region" description="Helical" evidence="4">
    <location>
        <begin position="109"/>
        <end position="129"/>
    </location>
</feature>
<proteinExistence type="inferred from homology"/>
<keyword evidence="4" id="KW-0812">Transmembrane</keyword>
<dbReference type="FunFam" id="1.10.287.950:FF:000001">
    <property type="entry name" value="Methyl-accepting chemotaxis sensory transducer"/>
    <property type="match status" value="1"/>
</dbReference>
<dbReference type="Pfam" id="PF00672">
    <property type="entry name" value="HAMP"/>
    <property type="match status" value="1"/>
</dbReference>
<feature type="domain" description="Methyl-accepting transducer" evidence="5">
    <location>
        <begin position="541"/>
        <end position="770"/>
    </location>
</feature>
<dbReference type="GO" id="GO:0007165">
    <property type="term" value="P:signal transduction"/>
    <property type="evidence" value="ECO:0007669"/>
    <property type="project" value="UniProtKB-KW"/>
</dbReference>
<dbReference type="PANTHER" id="PTHR43531:SF11">
    <property type="entry name" value="METHYL-ACCEPTING CHEMOTAXIS PROTEIN 3"/>
    <property type="match status" value="1"/>
</dbReference>
<protein>
    <submittedName>
        <fullName evidence="7">HAMP domain-containing protein</fullName>
    </submittedName>
</protein>
<feature type="domain" description="HAMP" evidence="6">
    <location>
        <begin position="130"/>
        <end position="182"/>
    </location>
</feature>
<feature type="transmembrane region" description="Helical" evidence="4">
    <location>
        <begin position="45"/>
        <end position="65"/>
    </location>
</feature>
<evidence type="ECO:0000256" key="2">
    <source>
        <dbReference type="ARBA" id="ARBA00029447"/>
    </source>
</evidence>
<dbReference type="Proteomes" id="UP000616595">
    <property type="component" value="Unassembled WGS sequence"/>
</dbReference>
<dbReference type="Pfam" id="PF18947">
    <property type="entry name" value="HAMP_2"/>
    <property type="match status" value="2"/>
</dbReference>
<keyword evidence="1" id="KW-0145">Chemotaxis</keyword>
<dbReference type="EMBL" id="WJBD01000003">
    <property type="protein sequence ID" value="MBC3887376.1"/>
    <property type="molecule type" value="Genomic_DNA"/>
</dbReference>
<organism evidence="7 8">
    <name type="scientific">Acetobacterium paludosum</name>
    <dbReference type="NCBI Taxonomy" id="52693"/>
    <lineage>
        <taxon>Bacteria</taxon>
        <taxon>Bacillati</taxon>
        <taxon>Bacillota</taxon>
        <taxon>Clostridia</taxon>
        <taxon>Eubacteriales</taxon>
        <taxon>Eubacteriaceae</taxon>
        <taxon>Acetobacterium</taxon>
    </lineage>
</organism>
<evidence type="ECO:0000256" key="4">
    <source>
        <dbReference type="SAM" id="Phobius"/>
    </source>
</evidence>
<evidence type="ECO:0000313" key="8">
    <source>
        <dbReference type="Proteomes" id="UP000616595"/>
    </source>
</evidence>
<dbReference type="PANTHER" id="PTHR43531">
    <property type="entry name" value="PROTEIN ICFG"/>
    <property type="match status" value="1"/>
</dbReference>
<dbReference type="GO" id="GO:0006935">
    <property type="term" value="P:chemotaxis"/>
    <property type="evidence" value="ECO:0007669"/>
    <property type="project" value="UniProtKB-KW"/>
</dbReference>
<reference evidence="7" key="1">
    <citation type="submission" date="2019-10" db="EMBL/GenBank/DDBJ databases">
        <authorList>
            <person name="Ross D.E."/>
            <person name="Gulliver D."/>
        </authorList>
    </citation>
    <scope>NUCLEOTIDE SEQUENCE</scope>
    <source>
        <strain evidence="7">DER-2019</strain>
    </source>
</reference>
<dbReference type="Pfam" id="PF00015">
    <property type="entry name" value="MCPsignal"/>
    <property type="match status" value="1"/>
</dbReference>
<accession>A0A923KWL8</accession>
<keyword evidence="8" id="KW-1185">Reference proteome</keyword>
<dbReference type="CDD" id="cd06225">
    <property type="entry name" value="HAMP"/>
    <property type="match status" value="1"/>
</dbReference>
<dbReference type="InterPro" id="IPR051310">
    <property type="entry name" value="MCP_chemotaxis"/>
</dbReference>
<evidence type="ECO:0000256" key="3">
    <source>
        <dbReference type="PROSITE-ProRule" id="PRU00284"/>
    </source>
</evidence>
<dbReference type="SMART" id="SM00304">
    <property type="entry name" value="HAMP"/>
    <property type="match status" value="4"/>
</dbReference>
<evidence type="ECO:0000256" key="1">
    <source>
        <dbReference type="ARBA" id="ARBA00022500"/>
    </source>
</evidence>
<sequence length="910" mass="97859">MNKNQETMLDPETSPVTNAAQEITGHPAGLIHAKDHRKSKISTKLLLFTISLILLAVLSQGIIAVNLGASALTNQANATTQALTTAGASHTGAISENDVLASITNLRNQILLCSLFIILIAGVATYVMAQKFTKPIIKLKEVANQIAVGKVDMDIEMTSNDEFSDLMLSFETMIQNNKNVAATAQRMAQGNFEVKIIPHSADDVISDSMIAVRKAMNSVHDAIVKIGDAALAGQLNYRGNTNEYNGAYKDMIISLNNVINTFVKPLKVANKAIERIGNGVIPPKITTEYNGDFNDLKSHINACIDGLGALTETGDVLHRLYNNDFSTNVEGVYLGIYGDLATSVNNIQGKLNYIHAIVNNVSKGVLSDYDDLLTIGKRSDKDEFIPSLIQMIENIHALISEADIMTKRAVEGDLDHRGDPAKFRGEYAKVISGFNQTLDAVIEPIQATSAALDELSKGNLTFTMEGDYKGQHGKIKENMNRTIIFLKNYVADITSLLELIGDGDLSQEIKAYYHGDFNTAKLVLNNITTHLSEVMKEIDGAAEQVNAGAIQISDGGQALAQGTTEQASSIQELTASIEEVAAETKRNAMNANEANERALEVRTNAEVGNSQMAKMVSAMVEINESSKNISKIIKVIDDIAFQTNILALNAAVEAARAGQHGKGFAVVAEEVRTLAARSAEAAKQTTGLIEGSIDKVAIGTKIADETAESLVEILNEIEKVTGLVGNIARASNDQASEIAQITKGIEQVSIVVQTNSATSEESAASAEELSSQAEMLKHMTSTFKLKKKKEVSQEADNKAASLLGKLAQQSSVTTMDWQTQVDTLAGEVTQMGYQDIAVMSLAGHAKYVKDNGEFDAWGEFWYEAGFKGESAVSEETLSKVTNEPVIFDVAPIKSNGQVVGLLVGRRAPSL</sequence>
<dbReference type="Gene3D" id="1.10.8.500">
    <property type="entry name" value="HAMP domain in histidine kinase"/>
    <property type="match status" value="1"/>
</dbReference>
<comment type="caution">
    <text evidence="7">The sequence shown here is derived from an EMBL/GenBank/DDBJ whole genome shotgun (WGS) entry which is preliminary data.</text>
</comment>
<gene>
    <name evidence="7" type="ORF">GH810_03515</name>
</gene>
<keyword evidence="4" id="KW-0472">Membrane</keyword>
<keyword evidence="3" id="KW-0807">Transducer</keyword>
<dbReference type="Gene3D" id="1.20.120.1530">
    <property type="match status" value="2"/>
</dbReference>
<dbReference type="PROSITE" id="PS50111">
    <property type="entry name" value="CHEMOTAXIS_TRANSDUC_2"/>
    <property type="match status" value="1"/>
</dbReference>
<evidence type="ECO:0000259" key="6">
    <source>
        <dbReference type="PROSITE" id="PS50885"/>
    </source>
</evidence>
<dbReference type="Gene3D" id="1.10.287.950">
    <property type="entry name" value="Methyl-accepting chemotaxis protein"/>
    <property type="match status" value="1"/>
</dbReference>
<keyword evidence="4" id="KW-1133">Transmembrane helix</keyword>
<evidence type="ECO:0000259" key="5">
    <source>
        <dbReference type="PROSITE" id="PS50111"/>
    </source>
</evidence>
<dbReference type="InterPro" id="IPR004089">
    <property type="entry name" value="MCPsignal_dom"/>
</dbReference>
<dbReference type="GO" id="GO:0005886">
    <property type="term" value="C:plasma membrane"/>
    <property type="evidence" value="ECO:0007669"/>
    <property type="project" value="TreeGrafter"/>
</dbReference>
<dbReference type="OrthoDB" id="1776156at2"/>
<dbReference type="SMART" id="SM00283">
    <property type="entry name" value="MA"/>
    <property type="match status" value="1"/>
</dbReference>
<comment type="similarity">
    <text evidence="2">Belongs to the methyl-accepting chemotaxis (MCP) protein family.</text>
</comment>
<dbReference type="AlphaFoldDB" id="A0A923KWL8"/>
<dbReference type="InterPro" id="IPR003660">
    <property type="entry name" value="HAMP_dom"/>
</dbReference>
<reference evidence="7" key="2">
    <citation type="submission" date="2020-10" db="EMBL/GenBank/DDBJ databases">
        <title>Comparative genomics of the Acetobacterium genus.</title>
        <authorList>
            <person name="Marshall C."/>
            <person name="May H."/>
            <person name="Norman S."/>
        </authorList>
    </citation>
    <scope>NUCLEOTIDE SEQUENCE</scope>
    <source>
        <strain evidence="7">DER-2019</strain>
    </source>
</reference>